<gene>
    <name evidence="1" type="ORF">IFJ75_12835</name>
</gene>
<evidence type="ECO:0000313" key="2">
    <source>
        <dbReference type="Proteomes" id="UP000663918"/>
    </source>
</evidence>
<accession>A0A975BYS1</accession>
<dbReference type="KEGG" id="bgoe:IFJ75_12835"/>
<name>A0A975BYS1_9CAUL</name>
<keyword evidence="2" id="KW-1185">Reference proteome</keyword>
<organism evidence="1 2">
    <name type="scientific">Brevundimonas goettingensis</name>
    <dbReference type="NCBI Taxonomy" id="2774190"/>
    <lineage>
        <taxon>Bacteria</taxon>
        <taxon>Pseudomonadati</taxon>
        <taxon>Pseudomonadota</taxon>
        <taxon>Alphaproteobacteria</taxon>
        <taxon>Caulobacterales</taxon>
        <taxon>Caulobacteraceae</taxon>
        <taxon>Brevundimonas</taxon>
    </lineage>
</organism>
<dbReference type="EMBL" id="CP062222">
    <property type="protein sequence ID" value="QTC90163.1"/>
    <property type="molecule type" value="Genomic_DNA"/>
</dbReference>
<protein>
    <submittedName>
        <fullName evidence="1">Uncharacterized protein</fullName>
    </submittedName>
</protein>
<dbReference type="RefSeq" id="WP_207868583.1">
    <property type="nucleotide sequence ID" value="NZ_CP062222.1"/>
</dbReference>
<proteinExistence type="predicted"/>
<sequence length="254" mass="27522">MTQRREIKQRSPKVWAAAKAAYLAGETAASVARRFDVGYGNLRYRAHAEGWTRKAAMAATAEADAEEAMRVEGRVGERADPAPPPAPVAAAPLPADPFADFDLRCPVPEKATPGEALEAAVRRAGRRLAQGQAREALDLLKAAEALASLTGSRLPTMEELEAADRETGKIGEAVIAAIEQLAAILAESLLTPHAVPLPGFEHFHLDWRARWATADSHTIDVDRERIWATGREDLIALYDEDGNLRPRPLPDAET</sequence>
<evidence type="ECO:0000313" key="1">
    <source>
        <dbReference type="EMBL" id="QTC90163.1"/>
    </source>
</evidence>
<dbReference type="AlphaFoldDB" id="A0A975BYS1"/>
<reference evidence="1" key="1">
    <citation type="submission" date="2020-09" db="EMBL/GenBank/DDBJ databases">
        <title>Brevundimonas sp. LVF2 isolated from a puddle in Goettingen, Germany.</title>
        <authorList>
            <person name="Friedrich I."/>
            <person name="Klassen A."/>
            <person name="Hannes N."/>
            <person name="Schneider D."/>
            <person name="Hertel R."/>
            <person name="Daniel R."/>
        </authorList>
    </citation>
    <scope>NUCLEOTIDE SEQUENCE</scope>
    <source>
        <strain evidence="1">LVF2</strain>
    </source>
</reference>
<dbReference type="Proteomes" id="UP000663918">
    <property type="component" value="Chromosome"/>
</dbReference>